<dbReference type="PANTHER" id="PTHR22767">
    <property type="entry name" value="N-TERMINAL ACETYLTRANSFERASE-RELATED"/>
    <property type="match status" value="1"/>
</dbReference>
<gene>
    <name evidence="2" type="ORF">EMWEY_00057320</name>
</gene>
<dbReference type="EMBL" id="HG720388">
    <property type="protein sequence ID" value="CDJ59413.1"/>
    <property type="molecule type" value="Genomic_DNA"/>
</dbReference>
<dbReference type="InterPro" id="IPR011990">
    <property type="entry name" value="TPR-like_helical_dom_sf"/>
</dbReference>
<dbReference type="RefSeq" id="XP_013336061.1">
    <property type="nucleotide sequence ID" value="XM_013480607.1"/>
</dbReference>
<evidence type="ECO:0000256" key="1">
    <source>
        <dbReference type="PROSITE-ProRule" id="PRU00339"/>
    </source>
</evidence>
<keyword evidence="3" id="KW-1185">Reference proteome</keyword>
<sequence length="489" mass="55064">MQDGLYFDKLVVSATPCLTPQRELPPLPPLCSVFVESYFSSVNALYSIVDGADPGGNIGQWEYRDKVRGHNRVLAQLNAVHDPEEVGTIAVLQGQRTCRSGQLSFDFFPQCSSGIIGAVFRFSTEANYATVEATETELRLRVINDKKVTVVARTPLSRMQDGWYSLHIAFDSSRVAARVQTPGEEVFKLIAETDSSTSGEDGAVGMSAFNCGGVAFDGFQMSPLGPKFEGLHPTSLFNPSKEEDTPAPARLWSLCATNSHFLARRQHCEEMHRASTAEQQSECTVNYCHECCAFHTSLLSGPHKYKCERDCLTNEQEAHQTETLFDHTVQRCVHRGDDNKPSLLCSPWLYEQKHNKKAVKQADLILKRFPEHGETLAMKGLILSNMGPERKQEAYEYARKGLRADITNCVCWHVLGLLYRQDRDYAEATKCFVQTLRLDSNNFSAMRDLAHLQIHERNYAGFLETRRLILIARSRFIREWAAFALANHL</sequence>
<dbReference type="GeneID" id="25339718"/>
<dbReference type="Proteomes" id="UP000030763">
    <property type="component" value="Unassembled WGS sequence"/>
</dbReference>
<organism evidence="2 3">
    <name type="scientific">Eimeria maxima</name>
    <name type="common">Coccidian parasite</name>
    <dbReference type="NCBI Taxonomy" id="5804"/>
    <lineage>
        <taxon>Eukaryota</taxon>
        <taxon>Sar</taxon>
        <taxon>Alveolata</taxon>
        <taxon>Apicomplexa</taxon>
        <taxon>Conoidasida</taxon>
        <taxon>Coccidia</taxon>
        <taxon>Eucoccidiorida</taxon>
        <taxon>Eimeriorina</taxon>
        <taxon>Eimeriidae</taxon>
        <taxon>Eimeria</taxon>
    </lineage>
</organism>
<dbReference type="Gene3D" id="2.60.120.560">
    <property type="entry name" value="Exo-inulinase, domain 1"/>
    <property type="match status" value="1"/>
</dbReference>
<dbReference type="SUPFAM" id="SSF48452">
    <property type="entry name" value="TPR-like"/>
    <property type="match status" value="1"/>
</dbReference>
<feature type="repeat" description="TPR" evidence="1">
    <location>
        <begin position="409"/>
        <end position="442"/>
    </location>
</feature>
<keyword evidence="1" id="KW-0802">TPR repeat</keyword>
<dbReference type="InterPro" id="IPR019734">
    <property type="entry name" value="TPR_rpt"/>
</dbReference>
<dbReference type="PANTHER" id="PTHR22767:SF2">
    <property type="entry name" value="N(ALPHA)-ACETYLTRANSFERASE 15_16, ISOFORM A"/>
    <property type="match status" value="1"/>
</dbReference>
<accession>U6M8L7</accession>
<dbReference type="Gene3D" id="1.25.40.1040">
    <property type="match status" value="1"/>
</dbReference>
<evidence type="ECO:0000313" key="2">
    <source>
        <dbReference type="EMBL" id="CDJ59413.1"/>
    </source>
</evidence>
<dbReference type="GO" id="GO:0005737">
    <property type="term" value="C:cytoplasm"/>
    <property type="evidence" value="ECO:0007669"/>
    <property type="project" value="TreeGrafter"/>
</dbReference>
<proteinExistence type="predicted"/>
<dbReference type="VEuPathDB" id="ToxoDB:EMWEY_00057320"/>
<reference evidence="2" key="2">
    <citation type="submission" date="2013-10" db="EMBL/GenBank/DDBJ databases">
        <authorList>
            <person name="Aslett M."/>
        </authorList>
    </citation>
    <scope>NUCLEOTIDE SEQUENCE [LARGE SCALE GENOMIC DNA]</scope>
    <source>
        <strain evidence="2">Weybridge</strain>
    </source>
</reference>
<dbReference type="AlphaFoldDB" id="U6M8L7"/>
<dbReference type="PROSITE" id="PS50005">
    <property type="entry name" value="TPR"/>
    <property type="match status" value="1"/>
</dbReference>
<dbReference type="SMART" id="SM00028">
    <property type="entry name" value="TPR"/>
    <property type="match status" value="2"/>
</dbReference>
<name>U6M8L7_EIMMA</name>
<reference evidence="2" key="1">
    <citation type="submission" date="2013-10" db="EMBL/GenBank/DDBJ databases">
        <title>Genomic analysis of the causative agents of coccidiosis in chickens.</title>
        <authorList>
            <person name="Reid A.J."/>
            <person name="Blake D."/>
            <person name="Billington K."/>
            <person name="Browne H."/>
            <person name="Dunn M."/>
            <person name="Hung S."/>
            <person name="Kawahara F."/>
            <person name="Miranda-Saavedra D."/>
            <person name="Mourier T."/>
            <person name="Nagra H."/>
            <person name="Otto T.D."/>
            <person name="Rawlings N."/>
            <person name="Sanchez A."/>
            <person name="Sanders M."/>
            <person name="Subramaniam C."/>
            <person name="Tay Y."/>
            <person name="Dear P."/>
            <person name="Doerig C."/>
            <person name="Gruber A."/>
            <person name="Parkinson J."/>
            <person name="Shirley M."/>
            <person name="Wan K.L."/>
            <person name="Berriman M."/>
            <person name="Tomley F."/>
            <person name="Pain A."/>
        </authorList>
    </citation>
    <scope>NUCLEOTIDE SEQUENCE [LARGE SCALE GENOMIC DNA]</scope>
    <source>
        <strain evidence="2">Weybridge</strain>
    </source>
</reference>
<dbReference type="OrthoDB" id="414826at2759"/>
<evidence type="ECO:0000313" key="3">
    <source>
        <dbReference type="Proteomes" id="UP000030763"/>
    </source>
</evidence>
<protein>
    <submittedName>
        <fullName evidence="2">LCCL domain-containing protein / F5/8 type C domain-containing protein, putative</fullName>
    </submittedName>
</protein>
<feature type="non-terminal residue" evidence="2">
    <location>
        <position position="489"/>
    </location>
</feature>